<comment type="caution">
    <text evidence="2">The sequence shown here is derived from an EMBL/GenBank/DDBJ whole genome shotgun (WGS) entry which is preliminary data.</text>
</comment>
<protein>
    <submittedName>
        <fullName evidence="2">SUF system Fe-S cluster assembly regulator</fullName>
    </submittedName>
</protein>
<dbReference type="GO" id="GO:0005829">
    <property type="term" value="C:cytosol"/>
    <property type="evidence" value="ECO:0007669"/>
    <property type="project" value="TreeGrafter"/>
</dbReference>
<dbReference type="OrthoDB" id="9808360at2"/>
<dbReference type="EMBL" id="RQXV01000001">
    <property type="protein sequence ID" value="RRD01784.1"/>
    <property type="molecule type" value="Genomic_DNA"/>
</dbReference>
<dbReference type="InterPro" id="IPR014290">
    <property type="entry name" value="SUF_FeS_clus_asmbl_reg"/>
</dbReference>
<dbReference type="Pfam" id="PF02082">
    <property type="entry name" value="Rrf2"/>
    <property type="match status" value="1"/>
</dbReference>
<proteinExistence type="predicted"/>
<dbReference type="GO" id="GO:0003700">
    <property type="term" value="F:DNA-binding transcription factor activity"/>
    <property type="evidence" value="ECO:0007669"/>
    <property type="project" value="TreeGrafter"/>
</dbReference>
<sequence length="186" mass="20118">MLRVSKLTDYGTVILARMALSPAATYSAASLAQQVTLPASTVSKLLKIMSRNGLLYSSRGKHGGYTLAKTPQEISLADVINALEGPVGLTECSRHSGLCQLESHCAIRQQWQGINGVIHKALQQVSLETLLRQPAQIEPSANIKEPSANIKEPSANNTKPSTDNREPSATNTELSTESEEYFDLKI</sequence>
<dbReference type="InterPro" id="IPR036388">
    <property type="entry name" value="WH-like_DNA-bd_sf"/>
</dbReference>
<feature type="compositionally biased region" description="Polar residues" evidence="1">
    <location>
        <begin position="154"/>
        <end position="175"/>
    </location>
</feature>
<dbReference type="PROSITE" id="PS51197">
    <property type="entry name" value="HTH_RRF2_2"/>
    <property type="match status" value="1"/>
</dbReference>
<gene>
    <name evidence="2" type="ORF">EHS89_04385</name>
</gene>
<dbReference type="Proteomes" id="UP000267535">
    <property type="component" value="Unassembled WGS sequence"/>
</dbReference>
<feature type="compositionally biased region" description="Acidic residues" evidence="1">
    <location>
        <begin position="176"/>
        <end position="186"/>
    </location>
</feature>
<dbReference type="PANTHER" id="PTHR33221">
    <property type="entry name" value="WINGED HELIX-TURN-HELIX TRANSCRIPTIONAL REGULATOR, RRF2 FAMILY"/>
    <property type="match status" value="1"/>
</dbReference>
<evidence type="ECO:0000256" key="1">
    <source>
        <dbReference type="SAM" id="MobiDB-lite"/>
    </source>
</evidence>
<dbReference type="NCBIfam" id="TIGR02944">
    <property type="entry name" value="suf_reg_Xantho"/>
    <property type="match status" value="1"/>
</dbReference>
<feature type="region of interest" description="Disordered" evidence="1">
    <location>
        <begin position="138"/>
        <end position="186"/>
    </location>
</feature>
<dbReference type="SUPFAM" id="SSF46785">
    <property type="entry name" value="Winged helix' DNA-binding domain"/>
    <property type="match status" value="1"/>
</dbReference>
<dbReference type="AlphaFoldDB" id="A0A3P1SXD9"/>
<accession>A0A3P1SXD9</accession>
<keyword evidence="3" id="KW-1185">Reference proteome</keyword>
<dbReference type="PANTHER" id="PTHR33221:SF2">
    <property type="entry name" value="TRANSCRIPTIONAL REGULATOR"/>
    <property type="match status" value="1"/>
</dbReference>
<dbReference type="Gene3D" id="1.10.10.10">
    <property type="entry name" value="Winged helix-like DNA-binding domain superfamily/Winged helix DNA-binding domain"/>
    <property type="match status" value="1"/>
</dbReference>
<organism evidence="2 3">
    <name type="scientific">Amphritea balenae</name>
    <dbReference type="NCBI Taxonomy" id="452629"/>
    <lineage>
        <taxon>Bacteria</taxon>
        <taxon>Pseudomonadati</taxon>
        <taxon>Pseudomonadota</taxon>
        <taxon>Gammaproteobacteria</taxon>
        <taxon>Oceanospirillales</taxon>
        <taxon>Oceanospirillaceae</taxon>
        <taxon>Amphritea</taxon>
    </lineage>
</organism>
<dbReference type="InterPro" id="IPR000944">
    <property type="entry name" value="Tscrpt_reg_Rrf2"/>
</dbReference>
<dbReference type="InterPro" id="IPR036390">
    <property type="entry name" value="WH_DNA-bd_sf"/>
</dbReference>
<reference evidence="2 3" key="1">
    <citation type="submission" date="2018-11" db="EMBL/GenBank/DDBJ databases">
        <title>The draft genome sequence of Amphritea balenae JAMM 1525T.</title>
        <authorList>
            <person name="Fang Z."/>
            <person name="Zhang Y."/>
            <person name="Han X."/>
        </authorList>
    </citation>
    <scope>NUCLEOTIDE SEQUENCE [LARGE SCALE GENOMIC DNA]</scope>
    <source>
        <strain evidence="2 3">JAMM 1525</strain>
    </source>
</reference>
<name>A0A3P1SXD9_9GAMM</name>
<dbReference type="RefSeq" id="WP_124924858.1">
    <property type="nucleotide sequence ID" value="NZ_BMOH01000001.1"/>
</dbReference>
<evidence type="ECO:0000313" key="3">
    <source>
        <dbReference type="Proteomes" id="UP000267535"/>
    </source>
</evidence>
<dbReference type="NCBIfam" id="TIGR00738">
    <property type="entry name" value="rrf2_super"/>
    <property type="match status" value="1"/>
</dbReference>
<evidence type="ECO:0000313" key="2">
    <source>
        <dbReference type="EMBL" id="RRD01784.1"/>
    </source>
</evidence>